<feature type="domain" description="F-box" evidence="2">
    <location>
        <begin position="36"/>
        <end position="83"/>
    </location>
</feature>
<evidence type="ECO:0000313" key="5">
    <source>
        <dbReference type="RefSeq" id="XP_026285342.2"/>
    </source>
</evidence>
<sequence length="517" mass="57095">MLTRARKRAQISLAPPPPVKGTVEELPPPPPPPPPPTTLLSLPDVPLVEVLSHLSVEDLVRAGQATPRLGALTRAHASLWRGKDRSYKKYYFEDVAAMSALLRAVPPVYKLKFTVHRSPMIVVQLKCFTRQTQLKAFTTLAVQAITAERCVSIIQEVKAHLEYLEISGLDRGLEVLLLSLRSTRLLRNLDVGLESYFLKCIFSWPQAWALPYLHHVSLASTGEYYDGSRQQRGPDHTVLQAFSSLLLAHTRTVRCLNLKTLEMLPLLPLLDSRPGGLDRLLVTVTVPSRPAVVLQPVQRLQDLRILSTDCGMMILKNQIISLLESCKGSLQRLDVGSCRSLTLRVLAGAQLGGLKHLVLRFGFTECRLEPNALQAALASLPNLHSLHILKLRTPPPPEALACIPAGAIPALSIVFFTDSFTAEQDADPSSDYAGFAQCQDLVRRSPMPLHVVVKVTWRKPLVLVPHGERCILFFKHPTTAEPDAALCTLCAEAETALRSHCFSYGVAVKIDDRVQVQ</sequence>
<evidence type="ECO:0000259" key="2">
    <source>
        <dbReference type="PROSITE" id="PS50181"/>
    </source>
</evidence>
<keyword evidence="3" id="KW-1185">Reference proteome</keyword>
<gene>
    <name evidence="4 5" type="primary">LOC113211238</name>
</gene>
<accession>A0A6J1T3X0</accession>
<dbReference type="SUPFAM" id="SSF52047">
    <property type="entry name" value="RNI-like"/>
    <property type="match status" value="1"/>
</dbReference>
<dbReference type="RefSeq" id="XP_026285342.2">
    <property type="nucleotide sequence ID" value="XM_026429557.2"/>
</dbReference>
<protein>
    <submittedName>
        <fullName evidence="4 5">Uncharacterized protein LOC113211238 isoform X1</fullName>
    </submittedName>
</protein>
<dbReference type="KEGG" id="foc:113211238"/>
<evidence type="ECO:0000313" key="3">
    <source>
        <dbReference type="Proteomes" id="UP000504606"/>
    </source>
</evidence>
<dbReference type="InterPro" id="IPR036047">
    <property type="entry name" value="F-box-like_dom_sf"/>
</dbReference>
<feature type="region of interest" description="Disordered" evidence="1">
    <location>
        <begin position="1"/>
        <end position="37"/>
    </location>
</feature>
<dbReference type="InterPro" id="IPR001810">
    <property type="entry name" value="F-box_dom"/>
</dbReference>
<reference evidence="4 5" key="1">
    <citation type="submission" date="2025-04" db="UniProtKB">
        <authorList>
            <consortium name="RefSeq"/>
        </authorList>
    </citation>
    <scope>IDENTIFICATION</scope>
    <source>
        <tissue evidence="4 5">Whole organism</tissue>
    </source>
</reference>
<evidence type="ECO:0000313" key="4">
    <source>
        <dbReference type="RefSeq" id="XP_026285341.2"/>
    </source>
</evidence>
<name>A0A6J1T3X0_FRAOC</name>
<feature type="compositionally biased region" description="Pro residues" evidence="1">
    <location>
        <begin position="26"/>
        <end position="37"/>
    </location>
</feature>
<evidence type="ECO:0000256" key="1">
    <source>
        <dbReference type="SAM" id="MobiDB-lite"/>
    </source>
</evidence>
<proteinExistence type="predicted"/>
<dbReference type="GeneID" id="113211238"/>
<dbReference type="AlphaFoldDB" id="A0A6J1T3X0"/>
<organism evidence="3 4">
    <name type="scientific">Frankliniella occidentalis</name>
    <name type="common">Western flower thrips</name>
    <name type="synonym">Euthrips occidentalis</name>
    <dbReference type="NCBI Taxonomy" id="133901"/>
    <lineage>
        <taxon>Eukaryota</taxon>
        <taxon>Metazoa</taxon>
        <taxon>Ecdysozoa</taxon>
        <taxon>Arthropoda</taxon>
        <taxon>Hexapoda</taxon>
        <taxon>Insecta</taxon>
        <taxon>Pterygota</taxon>
        <taxon>Neoptera</taxon>
        <taxon>Paraneoptera</taxon>
        <taxon>Thysanoptera</taxon>
        <taxon>Terebrantia</taxon>
        <taxon>Thripoidea</taxon>
        <taxon>Thripidae</taxon>
        <taxon>Frankliniella</taxon>
    </lineage>
</organism>
<dbReference type="PROSITE" id="PS50181">
    <property type="entry name" value="FBOX"/>
    <property type="match status" value="1"/>
</dbReference>
<dbReference type="SUPFAM" id="SSF81383">
    <property type="entry name" value="F-box domain"/>
    <property type="match status" value="1"/>
</dbReference>
<dbReference type="Proteomes" id="UP000504606">
    <property type="component" value="Unplaced"/>
</dbReference>
<dbReference type="RefSeq" id="XP_026285341.2">
    <property type="nucleotide sequence ID" value="XM_026429556.2"/>
</dbReference>